<evidence type="ECO:0000256" key="1">
    <source>
        <dbReference type="SAM" id="MobiDB-lite"/>
    </source>
</evidence>
<dbReference type="SUPFAM" id="SSF48371">
    <property type="entry name" value="ARM repeat"/>
    <property type="match status" value="1"/>
</dbReference>
<organism evidence="2 3">
    <name type="scientific">Prorocentrum cordatum</name>
    <dbReference type="NCBI Taxonomy" id="2364126"/>
    <lineage>
        <taxon>Eukaryota</taxon>
        <taxon>Sar</taxon>
        <taxon>Alveolata</taxon>
        <taxon>Dinophyceae</taxon>
        <taxon>Prorocentrales</taxon>
        <taxon>Prorocentraceae</taxon>
        <taxon>Prorocentrum</taxon>
    </lineage>
</organism>
<sequence length="446" mass="45334">MPLCVPPRGTAAPWGRSAASVPRSPPAPPAPRSPSPCRARGERGALSSPPRAARTTTLHDLAARCQSWMSDAVQAAASAAPEALFPGLARPELLAVRRTCRGWRDAVRRPLAAELVEAAAAAAGAAVAHEGRRLRIVGALRGLAAVSVAHVDPLTSRLLAGFLRDGEDEVREAAASAMGRATEGMQDLLGRMAVACLVPALADQSARVSAAAARALPRLVARGDQAASRAACAHLRQHADPCVRRNALSVLAEVGSRGDQDLVAAVCAAAQGDSDWRVRAQAARALPRLAERGDAAALAALEAALQDPSAAVRAVAAGAVVHVAEQPSAPFLAAVAAQWSPAHRSRKRAAHASAASPAPTPPPAARRRAAAETSTPPAPVAPSPRRSRAPGSAGSKGTSGPSGSGQGRGFTGASGKAAVARRAPQARRARHAAGAPAAAGIYRRER</sequence>
<feature type="region of interest" description="Disordered" evidence="1">
    <location>
        <begin position="343"/>
        <end position="446"/>
    </location>
</feature>
<dbReference type="SMART" id="SM00567">
    <property type="entry name" value="EZ_HEAT"/>
    <property type="match status" value="3"/>
</dbReference>
<feature type="compositionally biased region" description="Low complexity" evidence="1">
    <location>
        <begin position="413"/>
        <end position="423"/>
    </location>
</feature>
<keyword evidence="3" id="KW-1185">Reference proteome</keyword>
<evidence type="ECO:0008006" key="4">
    <source>
        <dbReference type="Google" id="ProtNLM"/>
    </source>
</evidence>
<feature type="region of interest" description="Disordered" evidence="1">
    <location>
        <begin position="1"/>
        <end position="54"/>
    </location>
</feature>
<dbReference type="InterPro" id="IPR011989">
    <property type="entry name" value="ARM-like"/>
</dbReference>
<gene>
    <name evidence="2" type="ORF">PCOR1329_LOCUS75248</name>
</gene>
<feature type="compositionally biased region" description="Gly residues" evidence="1">
    <location>
        <begin position="400"/>
        <end position="412"/>
    </location>
</feature>
<dbReference type="Pfam" id="PF13646">
    <property type="entry name" value="HEAT_2"/>
    <property type="match status" value="1"/>
</dbReference>
<feature type="compositionally biased region" description="Low complexity" evidence="1">
    <location>
        <begin position="389"/>
        <end position="399"/>
    </location>
</feature>
<dbReference type="InterPro" id="IPR016024">
    <property type="entry name" value="ARM-type_fold"/>
</dbReference>
<dbReference type="Gene3D" id="1.25.10.10">
    <property type="entry name" value="Leucine-rich Repeat Variant"/>
    <property type="match status" value="2"/>
</dbReference>
<dbReference type="InterPro" id="IPR004155">
    <property type="entry name" value="PBS_lyase_HEAT"/>
</dbReference>
<evidence type="ECO:0000313" key="3">
    <source>
        <dbReference type="Proteomes" id="UP001189429"/>
    </source>
</evidence>
<accession>A0ABN9XBJ9</accession>
<feature type="compositionally biased region" description="Low complexity" evidence="1">
    <location>
        <begin position="432"/>
        <end position="446"/>
    </location>
</feature>
<comment type="caution">
    <text evidence="2">The sequence shown here is derived from an EMBL/GenBank/DDBJ whole genome shotgun (WGS) entry which is preliminary data.</text>
</comment>
<proteinExistence type="predicted"/>
<feature type="compositionally biased region" description="Pro residues" evidence="1">
    <location>
        <begin position="23"/>
        <end position="34"/>
    </location>
</feature>
<reference evidence="2" key="1">
    <citation type="submission" date="2023-10" db="EMBL/GenBank/DDBJ databases">
        <authorList>
            <person name="Chen Y."/>
            <person name="Shah S."/>
            <person name="Dougan E. K."/>
            <person name="Thang M."/>
            <person name="Chan C."/>
        </authorList>
    </citation>
    <scope>NUCLEOTIDE SEQUENCE [LARGE SCALE GENOMIC DNA]</scope>
</reference>
<protein>
    <recommendedName>
        <fullName evidence="4">HEAT repeat domain-containing protein</fullName>
    </recommendedName>
</protein>
<dbReference type="Proteomes" id="UP001189429">
    <property type="component" value="Unassembled WGS sequence"/>
</dbReference>
<name>A0ABN9XBJ9_9DINO</name>
<dbReference type="EMBL" id="CAUYUJ010020259">
    <property type="protein sequence ID" value="CAK0896920.1"/>
    <property type="molecule type" value="Genomic_DNA"/>
</dbReference>
<evidence type="ECO:0000313" key="2">
    <source>
        <dbReference type="EMBL" id="CAK0896920.1"/>
    </source>
</evidence>